<evidence type="ECO:0000313" key="3">
    <source>
        <dbReference type="EMBL" id="WPB05860.1"/>
    </source>
</evidence>
<dbReference type="Gene3D" id="3.40.50.720">
    <property type="entry name" value="NAD(P)-binding Rossmann-like Domain"/>
    <property type="match status" value="1"/>
</dbReference>
<gene>
    <name evidence="3" type="ORF">RHO25_010514</name>
</gene>
<comment type="similarity">
    <text evidence="1">Belongs to the short-chain dehydrogenases/reductases (SDR) family.</text>
</comment>
<dbReference type="PRINTS" id="PR00081">
    <property type="entry name" value="GDHRDH"/>
</dbReference>
<protein>
    <recommendedName>
        <fullName evidence="5">SDR family oxidoreductase</fullName>
    </recommendedName>
</protein>
<dbReference type="GeneID" id="90644661"/>
<evidence type="ECO:0000256" key="2">
    <source>
        <dbReference type="ARBA" id="ARBA00023002"/>
    </source>
</evidence>
<dbReference type="RefSeq" id="XP_065459371.1">
    <property type="nucleotide sequence ID" value="XM_065603299.1"/>
</dbReference>
<dbReference type="InterPro" id="IPR036291">
    <property type="entry name" value="NAD(P)-bd_dom_sf"/>
</dbReference>
<name>A0ABZ0P245_CERBT</name>
<keyword evidence="2" id="KW-0560">Oxidoreductase</keyword>
<proteinExistence type="inferred from homology"/>
<dbReference type="PANTHER" id="PTHR24321:SF8">
    <property type="entry name" value="ESTRADIOL 17-BETA-DEHYDROGENASE 8-RELATED"/>
    <property type="match status" value="1"/>
</dbReference>
<dbReference type="PANTHER" id="PTHR24321">
    <property type="entry name" value="DEHYDROGENASES, SHORT CHAIN"/>
    <property type="match status" value="1"/>
</dbReference>
<sequence>MPSDFTRLTKADALRVAKEYIRINTICPGLIRTALLGELDEDKGEPAMEDLVSKMAVGRIGLPEEVAEAALFLTSGKASLITATILAVDGGVIDAYMYAM</sequence>
<evidence type="ECO:0008006" key="5">
    <source>
        <dbReference type="Google" id="ProtNLM"/>
    </source>
</evidence>
<dbReference type="Pfam" id="PF13561">
    <property type="entry name" value="adh_short_C2"/>
    <property type="match status" value="1"/>
</dbReference>
<evidence type="ECO:0000313" key="4">
    <source>
        <dbReference type="Proteomes" id="UP001302367"/>
    </source>
</evidence>
<reference evidence="3 4" key="1">
    <citation type="submission" date="2023-09" db="EMBL/GenBank/DDBJ databases">
        <title>Complete-Gapless Cercospora beticola genome.</title>
        <authorList>
            <person name="Wyatt N.A."/>
            <person name="Spanner R.E."/>
            <person name="Bolton M.D."/>
        </authorList>
    </citation>
    <scope>NUCLEOTIDE SEQUENCE [LARGE SCALE GENOMIC DNA]</scope>
    <source>
        <strain evidence="3">Cb09-40</strain>
    </source>
</reference>
<dbReference type="Proteomes" id="UP001302367">
    <property type="component" value="Chromosome 7"/>
</dbReference>
<keyword evidence="4" id="KW-1185">Reference proteome</keyword>
<dbReference type="SUPFAM" id="SSF51735">
    <property type="entry name" value="NAD(P)-binding Rossmann-fold domains"/>
    <property type="match status" value="1"/>
</dbReference>
<organism evidence="3 4">
    <name type="scientific">Cercospora beticola</name>
    <name type="common">Sugarbeet leaf spot fungus</name>
    <dbReference type="NCBI Taxonomy" id="122368"/>
    <lineage>
        <taxon>Eukaryota</taxon>
        <taxon>Fungi</taxon>
        <taxon>Dikarya</taxon>
        <taxon>Ascomycota</taxon>
        <taxon>Pezizomycotina</taxon>
        <taxon>Dothideomycetes</taxon>
        <taxon>Dothideomycetidae</taxon>
        <taxon>Mycosphaerellales</taxon>
        <taxon>Mycosphaerellaceae</taxon>
        <taxon>Cercospora</taxon>
    </lineage>
</organism>
<accession>A0ABZ0P245</accession>
<dbReference type="InterPro" id="IPR002347">
    <property type="entry name" value="SDR_fam"/>
</dbReference>
<dbReference type="EMBL" id="CP134190">
    <property type="protein sequence ID" value="WPB05860.1"/>
    <property type="molecule type" value="Genomic_DNA"/>
</dbReference>
<evidence type="ECO:0000256" key="1">
    <source>
        <dbReference type="ARBA" id="ARBA00006484"/>
    </source>
</evidence>